<evidence type="ECO:0000313" key="9">
    <source>
        <dbReference type="EMBL" id="MDY0395284.1"/>
    </source>
</evidence>
<dbReference type="PANTHER" id="PTHR33778">
    <property type="entry name" value="PROTEIN MGTC"/>
    <property type="match status" value="1"/>
</dbReference>
<name>A0ABU5C7U1_9BACI</name>
<reference evidence="9 10" key="1">
    <citation type="submission" date="2023-10" db="EMBL/GenBank/DDBJ databases">
        <title>Virgibacillus halophilus 5B73C genome.</title>
        <authorList>
            <person name="Miliotis G."/>
            <person name="Sengupta P."/>
            <person name="Hameed A."/>
            <person name="Chuvochina M."/>
            <person name="Mcdonagh F."/>
            <person name="Simpson A.C."/>
            <person name="Singh N.K."/>
            <person name="Rekha P.D."/>
            <person name="Raman K."/>
            <person name="Hugenholtz P."/>
            <person name="Venkateswaran K."/>
        </authorList>
    </citation>
    <scope>NUCLEOTIDE SEQUENCE [LARGE SCALE GENOMIC DNA]</scope>
    <source>
        <strain evidence="9 10">5B73C</strain>
    </source>
</reference>
<dbReference type="RefSeq" id="WP_390356180.1">
    <property type="nucleotide sequence ID" value="NZ_JBHUIZ010000012.1"/>
</dbReference>
<feature type="transmembrane region" description="Helical" evidence="7">
    <location>
        <begin position="33"/>
        <end position="52"/>
    </location>
</feature>
<dbReference type="Pfam" id="PF02308">
    <property type="entry name" value="MgtC"/>
    <property type="match status" value="1"/>
</dbReference>
<dbReference type="PRINTS" id="PR01837">
    <property type="entry name" value="MGTCSAPBPROT"/>
</dbReference>
<keyword evidence="4 7" id="KW-0812">Transmembrane</keyword>
<feature type="transmembrane region" description="Helical" evidence="7">
    <location>
        <begin position="6"/>
        <end position="24"/>
    </location>
</feature>
<dbReference type="Proteomes" id="UP001281447">
    <property type="component" value="Unassembled WGS sequence"/>
</dbReference>
<evidence type="ECO:0000256" key="1">
    <source>
        <dbReference type="ARBA" id="ARBA00004651"/>
    </source>
</evidence>
<comment type="similarity">
    <text evidence="2">Belongs to the MgtC/SapB family.</text>
</comment>
<keyword evidence="3" id="KW-1003">Cell membrane</keyword>
<comment type="caution">
    <text evidence="9">The sequence shown here is derived from an EMBL/GenBank/DDBJ whole genome shotgun (WGS) entry which is preliminary data.</text>
</comment>
<accession>A0ABU5C7U1</accession>
<evidence type="ECO:0000256" key="2">
    <source>
        <dbReference type="ARBA" id="ARBA00009298"/>
    </source>
</evidence>
<gene>
    <name evidence="9" type="ORF">RWE15_13705</name>
</gene>
<keyword evidence="10" id="KW-1185">Reference proteome</keyword>
<evidence type="ECO:0000256" key="6">
    <source>
        <dbReference type="ARBA" id="ARBA00023136"/>
    </source>
</evidence>
<evidence type="ECO:0000259" key="8">
    <source>
        <dbReference type="Pfam" id="PF02308"/>
    </source>
</evidence>
<dbReference type="InterPro" id="IPR049177">
    <property type="entry name" value="MgtC_SapB_SrpB_YhiD_N"/>
</dbReference>
<evidence type="ECO:0000256" key="3">
    <source>
        <dbReference type="ARBA" id="ARBA00022475"/>
    </source>
</evidence>
<feature type="transmembrane region" description="Helical" evidence="7">
    <location>
        <begin position="72"/>
        <end position="90"/>
    </location>
</feature>
<feature type="transmembrane region" description="Helical" evidence="7">
    <location>
        <begin position="121"/>
        <end position="140"/>
    </location>
</feature>
<evidence type="ECO:0000313" key="10">
    <source>
        <dbReference type="Proteomes" id="UP001281447"/>
    </source>
</evidence>
<dbReference type="NCBIfam" id="NF007431">
    <property type="entry name" value="PRK09977.1"/>
    <property type="match status" value="1"/>
</dbReference>
<proteinExistence type="inferred from homology"/>
<dbReference type="EMBL" id="JAWDIP010000003">
    <property type="protein sequence ID" value="MDY0395284.1"/>
    <property type="molecule type" value="Genomic_DNA"/>
</dbReference>
<evidence type="ECO:0000256" key="4">
    <source>
        <dbReference type="ARBA" id="ARBA00022692"/>
    </source>
</evidence>
<dbReference type="PANTHER" id="PTHR33778:SF1">
    <property type="entry name" value="MAGNESIUM TRANSPORTER YHID-RELATED"/>
    <property type="match status" value="1"/>
</dbReference>
<feature type="domain" description="MgtC/SapB/SrpB/YhiD N-terminal" evidence="8">
    <location>
        <begin position="13"/>
        <end position="139"/>
    </location>
</feature>
<evidence type="ECO:0000256" key="5">
    <source>
        <dbReference type="ARBA" id="ARBA00022989"/>
    </source>
</evidence>
<evidence type="ECO:0000256" key="7">
    <source>
        <dbReference type="SAM" id="Phobius"/>
    </source>
</evidence>
<dbReference type="InterPro" id="IPR003416">
    <property type="entry name" value="MgtC/SapB/SrpB/YhiD_fam"/>
</dbReference>
<keyword evidence="6 7" id="KW-0472">Membrane</keyword>
<organism evidence="9 10">
    <name type="scientific">Tigheibacillus halophilus</name>
    <dbReference type="NCBI Taxonomy" id="361280"/>
    <lineage>
        <taxon>Bacteria</taxon>
        <taxon>Bacillati</taxon>
        <taxon>Bacillota</taxon>
        <taxon>Bacilli</taxon>
        <taxon>Bacillales</taxon>
        <taxon>Bacillaceae</taxon>
        <taxon>Tigheibacillus</taxon>
    </lineage>
</organism>
<keyword evidence="5 7" id="KW-1133">Transmembrane helix</keyword>
<protein>
    <submittedName>
        <fullName evidence="9">MgtC/SapB family protein</fullName>
    </submittedName>
</protein>
<sequence length="223" mass="23924">MGNLDIEFLIRIILAGVLGALIGLEREKRFKEAGLRTHFLVAIGSAIIMIISKYGFADVIGKEGFELDPSRIAAQVVSGVGFLGAGMILVQRQSIHGLTTAAGIWTTAGIGLAIGAGLYEVGIAGSVLVLVGLELLKRVFQFAIPKAYQLTTETSSRDAIQSIIHLLSDQNMTIKDYHVKVKGTGTDTKYVVSFKLQSSKIRDSNELAGLLQQIPEISAVKLQ</sequence>
<comment type="subcellular location">
    <subcellularLocation>
        <location evidence="1">Cell membrane</location>
        <topology evidence="1">Multi-pass membrane protein</topology>
    </subcellularLocation>
</comment>